<dbReference type="HOGENOM" id="CLU_1452227_0_0_0"/>
<proteinExistence type="predicted"/>
<keyword evidence="4" id="KW-1185">Reference proteome</keyword>
<protein>
    <recommendedName>
        <fullName evidence="2">Carbohydrate binding module xylan-binding domain-containing protein</fullName>
    </recommendedName>
</protein>
<gene>
    <name evidence="3" type="ordered locus">Deima_2068</name>
</gene>
<name>E8U9H2_DEIML</name>
<dbReference type="InterPro" id="IPR031768">
    <property type="entry name" value="CBM60_xylan-bd"/>
</dbReference>
<dbReference type="PROSITE" id="PS51257">
    <property type="entry name" value="PROKAR_LIPOPROTEIN"/>
    <property type="match status" value="1"/>
</dbReference>
<feature type="signal peptide" evidence="1">
    <location>
        <begin position="1"/>
        <end position="37"/>
    </location>
</feature>
<dbReference type="RefSeq" id="WP_013557216.1">
    <property type="nucleotide sequence ID" value="NC_014958.1"/>
</dbReference>
<reference evidence="4" key="2">
    <citation type="submission" date="2011-01" db="EMBL/GenBank/DDBJ databases">
        <title>The complete genome of Deinococcus maricopensis DSM 21211.</title>
        <authorList>
            <consortium name="US DOE Joint Genome Institute (JGI-PGF)"/>
            <person name="Lucas S."/>
            <person name="Copeland A."/>
            <person name="Lapidus A."/>
            <person name="Goodwin L."/>
            <person name="Pitluck S."/>
            <person name="Kyrpides N."/>
            <person name="Mavromatis K."/>
            <person name="Pagani I."/>
            <person name="Ivanova N."/>
            <person name="Ovchinnikova G."/>
            <person name="Zeytun A."/>
            <person name="Detter J.C."/>
            <person name="Han C."/>
            <person name="Land M."/>
            <person name="Hauser L."/>
            <person name="Markowitz V."/>
            <person name="Cheng J.-F."/>
            <person name="Hugenholtz P."/>
            <person name="Woyke T."/>
            <person name="Wu D."/>
            <person name="Pukall R."/>
            <person name="Gehrich-Schroeter G."/>
            <person name="Brambilla E."/>
            <person name="Klenk H.-P."/>
            <person name="Eisen J.A."/>
        </authorList>
    </citation>
    <scope>NUCLEOTIDE SEQUENCE [LARGE SCALE GENOMIC DNA]</scope>
    <source>
        <strain evidence="4">DSM 21211 / LMG 22137 / NRRL B-23946 / LB-34</strain>
    </source>
</reference>
<dbReference type="EMBL" id="CP002454">
    <property type="protein sequence ID" value="ADV67711.1"/>
    <property type="molecule type" value="Genomic_DNA"/>
</dbReference>
<evidence type="ECO:0000259" key="2">
    <source>
        <dbReference type="Pfam" id="PF16841"/>
    </source>
</evidence>
<organism evidence="3 4">
    <name type="scientific">Deinococcus maricopensis (strain DSM 21211 / LMG 22137 / NRRL B-23946 / LB-34)</name>
    <dbReference type="NCBI Taxonomy" id="709986"/>
    <lineage>
        <taxon>Bacteria</taxon>
        <taxon>Thermotogati</taxon>
        <taxon>Deinococcota</taxon>
        <taxon>Deinococci</taxon>
        <taxon>Deinococcales</taxon>
        <taxon>Deinococcaceae</taxon>
        <taxon>Deinococcus</taxon>
    </lineage>
</organism>
<dbReference type="Proteomes" id="UP000008635">
    <property type="component" value="Chromosome"/>
</dbReference>
<accession>E8U9H2</accession>
<reference evidence="3 4" key="1">
    <citation type="journal article" date="2011" name="Stand. Genomic Sci.">
        <title>Complete genome sequence of Deinococcus maricopensis type strain (LB-34).</title>
        <authorList>
            <person name="Pukall R."/>
            <person name="Zeytun A."/>
            <person name="Lucas S."/>
            <person name="Lapidus A."/>
            <person name="Hammon N."/>
            <person name="Deshpande S."/>
            <person name="Nolan M."/>
            <person name="Cheng J.F."/>
            <person name="Pitluck S."/>
            <person name="Liolios K."/>
            <person name="Pagani I."/>
            <person name="Mikhailova N."/>
            <person name="Ivanova N."/>
            <person name="Mavromatis K."/>
            <person name="Pati A."/>
            <person name="Tapia R."/>
            <person name="Han C."/>
            <person name="Goodwin L."/>
            <person name="Chen A."/>
            <person name="Palaniappan K."/>
            <person name="Land M."/>
            <person name="Hauser L."/>
            <person name="Chang Y.J."/>
            <person name="Jeffries C.D."/>
            <person name="Brambilla E.M."/>
            <person name="Rohde M."/>
            <person name="Goker M."/>
            <person name="Detter J.C."/>
            <person name="Woyke T."/>
            <person name="Bristow J."/>
            <person name="Eisen J.A."/>
            <person name="Markowitz V."/>
            <person name="Hugenholtz P."/>
            <person name="Kyrpides N.C."/>
            <person name="Klenk H.P."/>
        </authorList>
    </citation>
    <scope>NUCLEOTIDE SEQUENCE [LARGE SCALE GENOMIC DNA]</scope>
    <source>
        <strain evidence="4">DSM 21211 / LMG 22137 / NRRL B-23946 / LB-34</strain>
    </source>
</reference>
<dbReference type="KEGG" id="dmr:Deima_2068"/>
<feature type="domain" description="Carbohydrate binding module xylan-binding" evidence="2">
    <location>
        <begin position="107"/>
        <end position="187"/>
    </location>
</feature>
<feature type="chain" id="PRO_5003231797" description="Carbohydrate binding module xylan-binding domain-containing protein" evidence="1">
    <location>
        <begin position="38"/>
        <end position="190"/>
    </location>
</feature>
<evidence type="ECO:0000313" key="3">
    <source>
        <dbReference type="EMBL" id="ADV67711.1"/>
    </source>
</evidence>
<sequence precursor="true">MNEQSIRAAVVGTSRRARTWGAALLLGVALAACTQQATVPAAQGVQLEATSTNVGRPLSPQLMTDPRPGGWLISDPNASGGQAVMLYGARDSVNFKLPRQVTPGTYTVSVVARGEQFEGAPIVELTNGNGQSLGTLTLDNTAYAERAFTTTALKAGDALVVRLLNDAYAGPDQDRNAVIDYLVVTPAQGD</sequence>
<keyword evidence="1" id="KW-0732">Signal</keyword>
<evidence type="ECO:0000313" key="4">
    <source>
        <dbReference type="Proteomes" id="UP000008635"/>
    </source>
</evidence>
<dbReference type="AlphaFoldDB" id="E8U9H2"/>
<dbReference type="Pfam" id="PF16841">
    <property type="entry name" value="CBM60"/>
    <property type="match status" value="1"/>
</dbReference>
<evidence type="ECO:0000256" key="1">
    <source>
        <dbReference type="SAM" id="SignalP"/>
    </source>
</evidence>